<dbReference type="RefSeq" id="WP_157914216.1">
    <property type="nucleotide sequence ID" value="NZ_AP014809.1"/>
</dbReference>
<dbReference type="OrthoDB" id="799111at2"/>
<dbReference type="Gene3D" id="3.40.50.150">
    <property type="entry name" value="Vaccinia Virus protein VP39"/>
    <property type="match status" value="1"/>
</dbReference>
<protein>
    <recommendedName>
        <fullName evidence="3">Class I SAM-dependent methyltransferase</fullName>
    </recommendedName>
</protein>
<name>A0A169RBP9_9HYPH</name>
<gene>
    <name evidence="1" type="ORF">MPPM_3987</name>
</gene>
<dbReference type="InterPro" id="IPR029063">
    <property type="entry name" value="SAM-dependent_MTases_sf"/>
</dbReference>
<dbReference type="Proteomes" id="UP000218288">
    <property type="component" value="Chromosome"/>
</dbReference>
<evidence type="ECO:0008006" key="3">
    <source>
        <dbReference type="Google" id="ProtNLM"/>
    </source>
</evidence>
<evidence type="ECO:0000313" key="1">
    <source>
        <dbReference type="EMBL" id="BAU92592.1"/>
    </source>
</evidence>
<reference evidence="1 2" key="1">
    <citation type="journal article" date="2016" name="Genome Announc.">
        <title>Complete Genome Sequence of Methylobacterium populi P-1M, Isolated from Pink-Pigmented Household Biofilm.</title>
        <authorList>
            <person name="Morohoshi T."/>
            <person name="Ikeda T."/>
        </authorList>
    </citation>
    <scope>NUCLEOTIDE SEQUENCE [LARGE SCALE GENOMIC DNA]</scope>
    <source>
        <strain evidence="1 2">P-1M</strain>
    </source>
</reference>
<evidence type="ECO:0000313" key="2">
    <source>
        <dbReference type="Proteomes" id="UP000218288"/>
    </source>
</evidence>
<organism evidence="1 2">
    <name type="scientific">Methylorubrum populi</name>
    <dbReference type="NCBI Taxonomy" id="223967"/>
    <lineage>
        <taxon>Bacteria</taxon>
        <taxon>Pseudomonadati</taxon>
        <taxon>Pseudomonadota</taxon>
        <taxon>Alphaproteobacteria</taxon>
        <taxon>Hyphomicrobiales</taxon>
        <taxon>Methylobacteriaceae</taxon>
        <taxon>Methylorubrum</taxon>
    </lineage>
</organism>
<dbReference type="SUPFAM" id="SSF53335">
    <property type="entry name" value="S-adenosyl-L-methionine-dependent methyltransferases"/>
    <property type="match status" value="1"/>
</dbReference>
<sequence length="250" mass="28878">MVESSKIIEKDLSGLDYIEMLRRIHNVMKPANYLEIGTKYGDTLALSDCNTIGIDPNFQISNPEVFSRKTITMLYQMTSDDFFAKFDIRTIFGSPIQLSFLDGMHRCEFLLRDFYNTEMNSSRNSVIAIHDCLPTEMPMTSRRDDGIVAIKDSRSGWWTGDVWRTALLLKRDRPDLEILSLDAYPTGLLLITNLDPKSSYLKENYRSHVKKMMSYDLSAIGFEKFYEEMGVVSTSVIDMPEKMTTHFNFY</sequence>
<dbReference type="EMBL" id="AP014809">
    <property type="protein sequence ID" value="BAU92592.1"/>
    <property type="molecule type" value="Genomic_DNA"/>
</dbReference>
<dbReference type="AlphaFoldDB" id="A0A169RBP9"/>
<proteinExistence type="predicted"/>
<accession>A0A169RBP9</accession>